<dbReference type="PROSITE" id="PS51257">
    <property type="entry name" value="PROKAR_LIPOPROTEIN"/>
    <property type="match status" value="1"/>
</dbReference>
<evidence type="ECO:0000313" key="3">
    <source>
        <dbReference type="Proteomes" id="UP001410394"/>
    </source>
</evidence>
<sequence>MKTIRVYLAITTLAFNAITACVAAECQELAVIIPFSSSNKKMMLQFDTGAPRNIIYEDALSDDFKSKALRSVSQDREVKSMDVQFEGVSSNTTVSFFPKKNFNPNDKETDEIPLVGTLGLEFLGDTGFAIDYPRQRIYILSAAALDQFESRYSKHFHPYWTKYGKLENKIVFPFEIENKKGAAVFDTGSSMFEISVPRAVWKDMSHVPLEQADKKLTGQSWGESLVIYGKSVRFDIKLGPQIFPLSEIYASSSKNQDWLNVIGNKLFFNSVIVFDVRKKIYLVL</sequence>
<protein>
    <recommendedName>
        <fullName evidence="4">Aspartyl protease</fullName>
    </recommendedName>
</protein>
<feature type="chain" id="PRO_5045059195" description="Aspartyl protease" evidence="1">
    <location>
        <begin position="24"/>
        <end position="284"/>
    </location>
</feature>
<evidence type="ECO:0000313" key="2">
    <source>
        <dbReference type="EMBL" id="MEN3069356.1"/>
    </source>
</evidence>
<keyword evidence="1" id="KW-0732">Signal</keyword>
<reference evidence="2 3" key="1">
    <citation type="journal article" date="2018" name="Int. J. Syst. Evol. Microbiol.">
        <title>Uliginosibacterium sediminicola sp. nov., isolated from freshwater sediment.</title>
        <authorList>
            <person name="Hwang W.M."/>
            <person name="Kim S.M."/>
            <person name="Kang K."/>
            <person name="Ahn T.Y."/>
        </authorList>
    </citation>
    <scope>NUCLEOTIDE SEQUENCE [LARGE SCALE GENOMIC DNA]</scope>
    <source>
        <strain evidence="2 3">M1-21</strain>
    </source>
</reference>
<keyword evidence="3" id="KW-1185">Reference proteome</keyword>
<dbReference type="Proteomes" id="UP001410394">
    <property type="component" value="Unassembled WGS sequence"/>
</dbReference>
<proteinExistence type="predicted"/>
<organism evidence="2 3">
    <name type="scientific">Uliginosibacterium sediminicola</name>
    <dbReference type="NCBI Taxonomy" id="2024550"/>
    <lineage>
        <taxon>Bacteria</taxon>
        <taxon>Pseudomonadati</taxon>
        <taxon>Pseudomonadota</taxon>
        <taxon>Betaproteobacteria</taxon>
        <taxon>Rhodocyclales</taxon>
        <taxon>Zoogloeaceae</taxon>
        <taxon>Uliginosibacterium</taxon>
    </lineage>
</organism>
<accession>A0ABU9Z0L9</accession>
<dbReference type="EMBL" id="JBDIVE010000006">
    <property type="protein sequence ID" value="MEN3069356.1"/>
    <property type="molecule type" value="Genomic_DNA"/>
</dbReference>
<evidence type="ECO:0000256" key="1">
    <source>
        <dbReference type="SAM" id="SignalP"/>
    </source>
</evidence>
<evidence type="ECO:0008006" key="4">
    <source>
        <dbReference type="Google" id="ProtNLM"/>
    </source>
</evidence>
<gene>
    <name evidence="2" type="ORF">ABDB84_12765</name>
</gene>
<dbReference type="RefSeq" id="WP_345920125.1">
    <property type="nucleotide sequence ID" value="NZ_JBDIVE010000006.1"/>
</dbReference>
<comment type="caution">
    <text evidence="2">The sequence shown here is derived from an EMBL/GenBank/DDBJ whole genome shotgun (WGS) entry which is preliminary data.</text>
</comment>
<feature type="signal peptide" evidence="1">
    <location>
        <begin position="1"/>
        <end position="23"/>
    </location>
</feature>
<name>A0ABU9Z0L9_9RHOO</name>